<dbReference type="RefSeq" id="WP_275815498.1">
    <property type="nucleotide sequence ID" value="NZ_BAAANM010000001.1"/>
</dbReference>
<gene>
    <name evidence="8" type="ORF">P2L57_17640</name>
</gene>
<feature type="region of interest" description="Disordered" evidence="6">
    <location>
        <begin position="1"/>
        <end position="26"/>
    </location>
</feature>
<dbReference type="PROSITE" id="PS00136">
    <property type="entry name" value="SUBTILASE_ASP"/>
    <property type="match status" value="1"/>
</dbReference>
<evidence type="ECO:0000313" key="8">
    <source>
        <dbReference type="EMBL" id="MDF2257480.1"/>
    </source>
</evidence>
<keyword evidence="2" id="KW-0645">Protease</keyword>
<name>A0ABT5Z0Y8_9ACTN</name>
<dbReference type="InterPro" id="IPR036852">
    <property type="entry name" value="Peptidase_S8/S53_dom_sf"/>
</dbReference>
<feature type="domain" description="Peptidase S8/S53" evidence="7">
    <location>
        <begin position="262"/>
        <end position="495"/>
    </location>
</feature>
<evidence type="ECO:0000256" key="2">
    <source>
        <dbReference type="ARBA" id="ARBA00022670"/>
    </source>
</evidence>
<evidence type="ECO:0000259" key="7">
    <source>
        <dbReference type="Pfam" id="PF00082"/>
    </source>
</evidence>
<dbReference type="InterPro" id="IPR022398">
    <property type="entry name" value="Peptidase_S8_His-AS"/>
</dbReference>
<comment type="similarity">
    <text evidence="1 5">Belongs to the peptidase S8 family.</text>
</comment>
<dbReference type="Gene3D" id="3.40.50.200">
    <property type="entry name" value="Peptidase S8/S53 domain"/>
    <property type="match status" value="1"/>
</dbReference>
<reference evidence="8 9" key="1">
    <citation type="submission" date="2023-03" db="EMBL/GenBank/DDBJ databases">
        <title>Draft genome sequence of type strain Streptomyces ferralitis JCM 14344.</title>
        <authorList>
            <person name="Klaysubun C."/>
            <person name="Duangmal K."/>
        </authorList>
    </citation>
    <scope>NUCLEOTIDE SEQUENCE [LARGE SCALE GENOMIC DNA]</scope>
    <source>
        <strain evidence="8 9">JCM 14344</strain>
    </source>
</reference>
<sequence>MTETGGAEQQGFGARMSAPDSYREETPGATVGRYLVAPRSPSPLVGVPPIDASALFTLLDEDPNVEVIDHVRASRSRGLGAIAEPHPACPPIAIVQMPRERAAALAANPQVAVEPDQPLTFNAPSPVAPAVAAVDPPLAVPLVEPARFTVRVTGRNGDSVAGAHVWAVGAGWPVHGVTDPEGRATLVLPTGTPSDICTLHVRPPNGYWPARIDDPGPLEGGQETLVELRPLSETFEGFPERAIHGWGHQAMRLHQLPPTYRGHGITIALLDSGVSAAHPDLKDAVGTGYDFAAGTTHGWDADATGHGTACAGIIAAADNRTGITGIAAEAALHALKIHPGGRVSHLLQALDWCITHDVDIAQINLICPRPSNLVALKIQDVRAAGIVCIAPAGDDGTVVAFPASLPGVLAVGALGHTGTYPPGTPYSAYTAGQPSPADLYAPLFSPLGPGIDLTAPGVAVLTTAPGGTYTPYDGTAIAAAHITGLAALTLAHHDTLRIQPQPRSVARVDHVHAMLRGSCRPVPGTDPKRVGAGLPDAPAALGLQPTAPMPQPGAPVETLLATLQAEMERRGLVQRYAGRTG</sequence>
<dbReference type="InterPro" id="IPR000209">
    <property type="entry name" value="Peptidase_S8/S53_dom"/>
</dbReference>
<proteinExistence type="inferred from homology"/>
<dbReference type="PRINTS" id="PR00723">
    <property type="entry name" value="SUBTILISIN"/>
</dbReference>
<comment type="caution">
    <text evidence="5">Lacks conserved residue(s) required for the propagation of feature annotation.</text>
</comment>
<keyword evidence="3" id="KW-0378">Hydrolase</keyword>
<dbReference type="EMBL" id="JARHTQ010000010">
    <property type="protein sequence ID" value="MDF2257480.1"/>
    <property type="molecule type" value="Genomic_DNA"/>
</dbReference>
<protein>
    <submittedName>
        <fullName evidence="8">S8 family serine peptidase</fullName>
    </submittedName>
</protein>
<dbReference type="InterPro" id="IPR050131">
    <property type="entry name" value="Peptidase_S8_subtilisin-like"/>
</dbReference>
<dbReference type="InterPro" id="IPR015500">
    <property type="entry name" value="Peptidase_S8_subtilisin-rel"/>
</dbReference>
<dbReference type="PANTHER" id="PTHR43806">
    <property type="entry name" value="PEPTIDASE S8"/>
    <property type="match status" value="1"/>
</dbReference>
<keyword evidence="4" id="KW-0720">Serine protease</keyword>
<dbReference type="InterPro" id="IPR023827">
    <property type="entry name" value="Peptidase_S8_Asp-AS"/>
</dbReference>
<evidence type="ECO:0000313" key="9">
    <source>
        <dbReference type="Proteomes" id="UP001220022"/>
    </source>
</evidence>
<dbReference type="Pfam" id="PF00082">
    <property type="entry name" value="Peptidase_S8"/>
    <property type="match status" value="1"/>
</dbReference>
<keyword evidence="9" id="KW-1185">Reference proteome</keyword>
<evidence type="ECO:0000256" key="5">
    <source>
        <dbReference type="PROSITE-ProRule" id="PRU01240"/>
    </source>
</evidence>
<dbReference type="PROSITE" id="PS51892">
    <property type="entry name" value="SUBTILASE"/>
    <property type="match status" value="1"/>
</dbReference>
<evidence type="ECO:0000256" key="6">
    <source>
        <dbReference type="SAM" id="MobiDB-lite"/>
    </source>
</evidence>
<dbReference type="PROSITE" id="PS00137">
    <property type="entry name" value="SUBTILASE_HIS"/>
    <property type="match status" value="1"/>
</dbReference>
<dbReference type="PANTHER" id="PTHR43806:SF11">
    <property type="entry name" value="CEREVISIN-RELATED"/>
    <property type="match status" value="1"/>
</dbReference>
<evidence type="ECO:0000256" key="1">
    <source>
        <dbReference type="ARBA" id="ARBA00011073"/>
    </source>
</evidence>
<comment type="caution">
    <text evidence="8">The sequence shown here is derived from an EMBL/GenBank/DDBJ whole genome shotgun (WGS) entry which is preliminary data.</text>
</comment>
<accession>A0ABT5Z0Y8</accession>
<evidence type="ECO:0000256" key="3">
    <source>
        <dbReference type="ARBA" id="ARBA00022801"/>
    </source>
</evidence>
<dbReference type="Proteomes" id="UP001220022">
    <property type="component" value="Unassembled WGS sequence"/>
</dbReference>
<dbReference type="SUPFAM" id="SSF52743">
    <property type="entry name" value="Subtilisin-like"/>
    <property type="match status" value="1"/>
</dbReference>
<organism evidence="8 9">
    <name type="scientific">Streptantibioticus ferralitis</name>
    <dbReference type="NCBI Taxonomy" id="236510"/>
    <lineage>
        <taxon>Bacteria</taxon>
        <taxon>Bacillati</taxon>
        <taxon>Actinomycetota</taxon>
        <taxon>Actinomycetes</taxon>
        <taxon>Kitasatosporales</taxon>
        <taxon>Streptomycetaceae</taxon>
        <taxon>Streptantibioticus</taxon>
    </lineage>
</organism>
<evidence type="ECO:0000256" key="4">
    <source>
        <dbReference type="ARBA" id="ARBA00022825"/>
    </source>
</evidence>